<dbReference type="GO" id="GO:0047496">
    <property type="term" value="P:vesicle transport along microtubule"/>
    <property type="evidence" value="ECO:0007669"/>
    <property type="project" value="TreeGrafter"/>
</dbReference>
<dbReference type="AlphaFoldDB" id="A0A1V9Y3H8"/>
<dbReference type="GO" id="GO:0051642">
    <property type="term" value="P:centrosome localization"/>
    <property type="evidence" value="ECO:0007669"/>
    <property type="project" value="TreeGrafter"/>
</dbReference>
<evidence type="ECO:0000313" key="11">
    <source>
        <dbReference type="EMBL" id="OQR80317.1"/>
    </source>
</evidence>
<evidence type="ECO:0000256" key="8">
    <source>
        <dbReference type="SAM" id="Coils"/>
    </source>
</evidence>
<evidence type="ECO:0000256" key="1">
    <source>
        <dbReference type="ARBA" id="ARBA00004186"/>
    </source>
</evidence>
<dbReference type="Gene3D" id="6.10.250.1080">
    <property type="match status" value="1"/>
</dbReference>
<dbReference type="GO" id="GO:0007020">
    <property type="term" value="P:microtubule nucleation"/>
    <property type="evidence" value="ECO:0007669"/>
    <property type="project" value="TreeGrafter"/>
</dbReference>
<evidence type="ECO:0000313" key="12">
    <source>
        <dbReference type="Proteomes" id="UP000192247"/>
    </source>
</evidence>
<dbReference type="GO" id="GO:0005871">
    <property type="term" value="C:kinesin complex"/>
    <property type="evidence" value="ECO:0007669"/>
    <property type="project" value="TreeGrafter"/>
</dbReference>
<dbReference type="InterPro" id="IPR033494">
    <property type="entry name" value="NUDE"/>
</dbReference>
<evidence type="ECO:0000256" key="3">
    <source>
        <dbReference type="ARBA" id="ARBA00007429"/>
    </source>
</evidence>
<dbReference type="GO" id="GO:0007100">
    <property type="term" value="P:mitotic centrosome separation"/>
    <property type="evidence" value="ECO:0007669"/>
    <property type="project" value="TreeGrafter"/>
</dbReference>
<dbReference type="GO" id="GO:0007059">
    <property type="term" value="P:chromosome segregation"/>
    <property type="evidence" value="ECO:0007669"/>
    <property type="project" value="TreeGrafter"/>
</dbReference>
<dbReference type="OrthoDB" id="5877028at2759"/>
<keyword evidence="5" id="KW-0493">Microtubule</keyword>
<comment type="similarity">
    <text evidence="3">Belongs to the nudE family.</text>
</comment>
<dbReference type="EMBL" id="MNPL01000122">
    <property type="protein sequence ID" value="OQR80317.1"/>
    <property type="molecule type" value="Genomic_DNA"/>
</dbReference>
<dbReference type="Pfam" id="PF04880">
    <property type="entry name" value="NUDE_C"/>
    <property type="match status" value="1"/>
</dbReference>
<dbReference type="InParanoid" id="A0A1V9Y3H8"/>
<keyword evidence="6 8" id="KW-0175">Coiled coil</keyword>
<dbReference type="GO" id="GO:0005874">
    <property type="term" value="C:microtubule"/>
    <property type="evidence" value="ECO:0007669"/>
    <property type="project" value="UniProtKB-KW"/>
</dbReference>
<feature type="compositionally biased region" description="Polar residues" evidence="9">
    <location>
        <begin position="186"/>
        <end position="196"/>
    </location>
</feature>
<evidence type="ECO:0000256" key="6">
    <source>
        <dbReference type="ARBA" id="ARBA00023054"/>
    </source>
</evidence>
<evidence type="ECO:0000256" key="9">
    <source>
        <dbReference type="SAM" id="MobiDB-lite"/>
    </source>
</evidence>
<dbReference type="SUPFAM" id="SSF90257">
    <property type="entry name" value="Myosin rod fragments"/>
    <property type="match status" value="1"/>
</dbReference>
<feature type="region of interest" description="Disordered" evidence="9">
    <location>
        <begin position="237"/>
        <end position="288"/>
    </location>
</feature>
<feature type="region of interest" description="Disordered" evidence="9">
    <location>
        <begin position="176"/>
        <end position="208"/>
    </location>
</feature>
<dbReference type="GO" id="GO:0000776">
    <property type="term" value="C:kinetochore"/>
    <property type="evidence" value="ECO:0007669"/>
    <property type="project" value="TreeGrafter"/>
</dbReference>
<feature type="compositionally biased region" description="Low complexity" evidence="9">
    <location>
        <begin position="197"/>
        <end position="207"/>
    </location>
</feature>
<comment type="caution">
    <text evidence="11">The sequence shown here is derived from an EMBL/GenBank/DDBJ whole genome shotgun (WGS) entry which is preliminary data.</text>
</comment>
<keyword evidence="7" id="KW-0206">Cytoskeleton</keyword>
<keyword evidence="12" id="KW-1185">Reference proteome</keyword>
<dbReference type="GO" id="GO:0000132">
    <property type="term" value="P:establishment of mitotic spindle orientation"/>
    <property type="evidence" value="ECO:0007669"/>
    <property type="project" value="TreeGrafter"/>
</dbReference>
<dbReference type="FunCoup" id="A0A1V9Y3H8">
    <property type="interactions" value="527"/>
</dbReference>
<gene>
    <name evidence="11" type="ORF">BIW11_00014</name>
</gene>
<protein>
    <submittedName>
        <fullName evidence="11">Nuclear distribution protein nudE 1-like</fullName>
    </submittedName>
</protein>
<evidence type="ECO:0000259" key="10">
    <source>
        <dbReference type="Pfam" id="PF04880"/>
    </source>
</evidence>
<dbReference type="PANTHER" id="PTHR10921">
    <property type="entry name" value="NUCLEAR DISTRIBUTION PROTEIN NUDE HOMOLOG 1"/>
    <property type="match status" value="1"/>
</dbReference>
<dbReference type="PANTHER" id="PTHR10921:SF1">
    <property type="entry name" value="NUCLEAR DISTRIBUTION PROTEIN NUDE HOMOLOG"/>
    <property type="match status" value="1"/>
</dbReference>
<evidence type="ECO:0000256" key="7">
    <source>
        <dbReference type="ARBA" id="ARBA00023212"/>
    </source>
</evidence>
<dbReference type="STRING" id="418985.A0A1V9Y3H8"/>
<dbReference type="Proteomes" id="UP000192247">
    <property type="component" value="Unassembled WGS sequence"/>
</dbReference>
<feature type="coiled-coil region" evidence="8">
    <location>
        <begin position="24"/>
        <end position="174"/>
    </location>
</feature>
<dbReference type="GO" id="GO:0005819">
    <property type="term" value="C:spindle"/>
    <property type="evidence" value="ECO:0007669"/>
    <property type="project" value="UniProtKB-SubCell"/>
</dbReference>
<dbReference type="InterPro" id="IPR006964">
    <property type="entry name" value="NUDE_dom"/>
</dbReference>
<organism evidence="11 12">
    <name type="scientific">Tropilaelaps mercedesae</name>
    <dbReference type="NCBI Taxonomy" id="418985"/>
    <lineage>
        <taxon>Eukaryota</taxon>
        <taxon>Metazoa</taxon>
        <taxon>Ecdysozoa</taxon>
        <taxon>Arthropoda</taxon>
        <taxon>Chelicerata</taxon>
        <taxon>Arachnida</taxon>
        <taxon>Acari</taxon>
        <taxon>Parasitiformes</taxon>
        <taxon>Mesostigmata</taxon>
        <taxon>Gamasina</taxon>
        <taxon>Dermanyssoidea</taxon>
        <taxon>Laelapidae</taxon>
        <taxon>Tropilaelaps</taxon>
    </lineage>
</organism>
<name>A0A1V9Y3H8_9ACAR</name>
<proteinExistence type="inferred from homology"/>
<evidence type="ECO:0000256" key="4">
    <source>
        <dbReference type="ARBA" id="ARBA00022490"/>
    </source>
</evidence>
<keyword evidence="4" id="KW-0963">Cytoplasm</keyword>
<sequence length="288" mass="32607">MASDDAPLKFDSIADELAWYKHRLAESQLELEEFQLSSKDLEVELETQLTQLEKENRDLKVGKQKVERERDLYADKFTLVTTELKSQLEQLEEDLREEKECNDRLTRHIRGLEQDNDDLERAKRALAASLEEFESRLNNAIERNAFLESELDEKEHLSAMVQRLKEETRDLKQELYVQKRHPHSSVRANSTGDTTHSSASAASSFSASKKKAVTSSGGRANALDIVSDLLAKIGTFMNDALSPPPARRRSRSSSKRLFETNNNSSSEQTSIRDMETGPAGVVFTAKMS</sequence>
<dbReference type="GO" id="GO:0008017">
    <property type="term" value="F:microtubule binding"/>
    <property type="evidence" value="ECO:0007669"/>
    <property type="project" value="InterPro"/>
</dbReference>
<accession>A0A1V9Y3H8</accession>
<evidence type="ECO:0000256" key="2">
    <source>
        <dbReference type="ARBA" id="ARBA00004300"/>
    </source>
</evidence>
<reference evidence="11 12" key="1">
    <citation type="journal article" date="2017" name="Gigascience">
        <title>Draft genome of the honey bee ectoparasitic mite, Tropilaelaps mercedesae, is shaped by the parasitic life history.</title>
        <authorList>
            <person name="Dong X."/>
            <person name="Armstrong S.D."/>
            <person name="Xia D."/>
            <person name="Makepeace B.L."/>
            <person name="Darby A.C."/>
            <person name="Kadowaki T."/>
        </authorList>
    </citation>
    <scope>NUCLEOTIDE SEQUENCE [LARGE SCALE GENOMIC DNA]</scope>
    <source>
        <strain evidence="11">Wuxi-XJTLU</strain>
    </source>
</reference>
<feature type="domain" description="NUDE" evidence="10">
    <location>
        <begin position="129"/>
        <end position="274"/>
    </location>
</feature>
<comment type="subcellular location">
    <subcellularLocation>
        <location evidence="2">Cytoplasm</location>
        <location evidence="2">Cytoskeleton</location>
        <location evidence="2">Microtubule organizing center</location>
        <location evidence="2">Centrosome</location>
    </subcellularLocation>
    <subcellularLocation>
        <location evidence="1">Cytoplasm</location>
        <location evidence="1">Cytoskeleton</location>
        <location evidence="1">Spindle</location>
    </subcellularLocation>
</comment>
<evidence type="ECO:0000256" key="5">
    <source>
        <dbReference type="ARBA" id="ARBA00022701"/>
    </source>
</evidence>
<dbReference type="GO" id="GO:0005813">
    <property type="term" value="C:centrosome"/>
    <property type="evidence" value="ECO:0007669"/>
    <property type="project" value="UniProtKB-SubCell"/>
</dbReference>